<dbReference type="Proteomes" id="UP000195728">
    <property type="component" value="Unassembled WGS sequence"/>
</dbReference>
<dbReference type="AlphaFoldDB" id="A0AB37YUU5"/>
<evidence type="ECO:0000313" key="2">
    <source>
        <dbReference type="Proteomes" id="UP000195728"/>
    </source>
</evidence>
<reference evidence="1 2" key="1">
    <citation type="submission" date="2016-08" db="EMBL/GenBank/DDBJ databases">
        <authorList>
            <person name="Loux V."/>
            <person name="Rue O."/>
        </authorList>
    </citation>
    <scope>NUCLEOTIDE SEQUENCE [LARGE SCALE GENOMIC DNA]</scope>
    <source>
        <strain evidence="1 2">WSBC_10311</strain>
    </source>
</reference>
<sequence length="22" mass="2328">MAAVVVDTTVELTVTTIILPIK</sequence>
<evidence type="ECO:0000313" key="1">
    <source>
        <dbReference type="EMBL" id="SCC49109.1"/>
    </source>
</evidence>
<proteinExistence type="predicted"/>
<organism evidence="1 2">
    <name type="scientific">Bacillus wiedmannii</name>
    <dbReference type="NCBI Taxonomy" id="1890302"/>
    <lineage>
        <taxon>Bacteria</taxon>
        <taxon>Bacillati</taxon>
        <taxon>Bacillota</taxon>
        <taxon>Bacilli</taxon>
        <taxon>Bacillales</taxon>
        <taxon>Bacillaceae</taxon>
        <taxon>Bacillus</taxon>
        <taxon>Bacillus cereus group</taxon>
    </lineage>
</organism>
<protein>
    <submittedName>
        <fullName evidence="1">Uncharacterized protein</fullName>
    </submittedName>
</protein>
<gene>
    <name evidence="1" type="ORF">BC10311_03778</name>
</gene>
<name>A0AB37YUU5_9BACI</name>
<dbReference type="EMBL" id="FMBG01000016">
    <property type="protein sequence ID" value="SCC49109.1"/>
    <property type="molecule type" value="Genomic_DNA"/>
</dbReference>
<accession>A0AB37YUU5</accession>
<comment type="caution">
    <text evidence="1">The sequence shown here is derived from an EMBL/GenBank/DDBJ whole genome shotgun (WGS) entry which is preliminary data.</text>
</comment>